<dbReference type="GO" id="GO:0051539">
    <property type="term" value="F:4 iron, 4 sulfur cluster binding"/>
    <property type="evidence" value="ECO:0007669"/>
    <property type="project" value="UniProtKB-KW"/>
</dbReference>
<keyword evidence="1" id="KW-0004">4Fe-4S</keyword>
<feature type="domain" description="4Fe-4S ferredoxin-type" evidence="6">
    <location>
        <begin position="21"/>
        <end position="52"/>
    </location>
</feature>
<evidence type="ECO:0000256" key="3">
    <source>
        <dbReference type="ARBA" id="ARBA00023002"/>
    </source>
</evidence>
<reference evidence="7" key="1">
    <citation type="journal article" date="2020" name="mSystems">
        <title>Genome- and Community-Level Interaction Insights into Carbon Utilization and Element Cycling Functions of Hydrothermarchaeota in Hydrothermal Sediment.</title>
        <authorList>
            <person name="Zhou Z."/>
            <person name="Liu Y."/>
            <person name="Xu W."/>
            <person name="Pan J."/>
            <person name="Luo Z.H."/>
            <person name="Li M."/>
        </authorList>
    </citation>
    <scope>NUCLEOTIDE SEQUENCE [LARGE SCALE GENOMIC DNA]</scope>
    <source>
        <strain evidence="7">SpSt-456</strain>
    </source>
</reference>
<proteinExistence type="predicted"/>
<gene>
    <name evidence="7" type="ORF">ENS06_16295</name>
</gene>
<evidence type="ECO:0000256" key="4">
    <source>
        <dbReference type="ARBA" id="ARBA00023004"/>
    </source>
</evidence>
<dbReference type="GO" id="GO:0016491">
    <property type="term" value="F:oxidoreductase activity"/>
    <property type="evidence" value="ECO:0007669"/>
    <property type="project" value="UniProtKB-KW"/>
</dbReference>
<keyword evidence="4" id="KW-0408">Iron</keyword>
<name>A0A832EL65_9BACT</name>
<dbReference type="PROSITE" id="PS51379">
    <property type="entry name" value="4FE4S_FER_2"/>
    <property type="match status" value="1"/>
</dbReference>
<keyword evidence="5" id="KW-0411">Iron-sulfur</keyword>
<dbReference type="GO" id="GO:0005886">
    <property type="term" value="C:plasma membrane"/>
    <property type="evidence" value="ECO:0007669"/>
    <property type="project" value="TreeGrafter"/>
</dbReference>
<evidence type="ECO:0000259" key="6">
    <source>
        <dbReference type="PROSITE" id="PS51379"/>
    </source>
</evidence>
<evidence type="ECO:0000256" key="5">
    <source>
        <dbReference type="ARBA" id="ARBA00023014"/>
    </source>
</evidence>
<dbReference type="PANTHER" id="PTHR43255">
    <property type="entry name" value="IRON-SULFUR-BINDING OXIDOREDUCTASE FADF-RELATED-RELATED"/>
    <property type="match status" value="1"/>
</dbReference>
<dbReference type="PANTHER" id="PTHR43255:SF1">
    <property type="entry name" value="IRON-SULFUR-BINDING OXIDOREDUCTASE FADF-RELATED"/>
    <property type="match status" value="1"/>
</dbReference>
<dbReference type="AlphaFoldDB" id="A0A832EL65"/>
<dbReference type="Pfam" id="PF13183">
    <property type="entry name" value="Fer4_8"/>
    <property type="match status" value="1"/>
</dbReference>
<dbReference type="GO" id="GO:0046872">
    <property type="term" value="F:metal ion binding"/>
    <property type="evidence" value="ECO:0007669"/>
    <property type="project" value="UniProtKB-KW"/>
</dbReference>
<dbReference type="EMBL" id="DSTK01000044">
    <property type="protein sequence ID" value="HFK98873.1"/>
    <property type="molecule type" value="Genomic_DNA"/>
</dbReference>
<comment type="caution">
    <text evidence="7">The sequence shown here is derived from an EMBL/GenBank/DDBJ whole genome shotgun (WGS) entry which is preliminary data.</text>
</comment>
<organism evidence="7">
    <name type="scientific">Desulfacinum infernum</name>
    <dbReference type="NCBI Taxonomy" id="35837"/>
    <lineage>
        <taxon>Bacteria</taxon>
        <taxon>Pseudomonadati</taxon>
        <taxon>Thermodesulfobacteriota</taxon>
        <taxon>Syntrophobacteria</taxon>
        <taxon>Syntrophobacterales</taxon>
        <taxon>Syntrophobacteraceae</taxon>
        <taxon>Desulfacinum</taxon>
    </lineage>
</organism>
<evidence type="ECO:0000313" key="7">
    <source>
        <dbReference type="EMBL" id="HFK98873.1"/>
    </source>
</evidence>
<dbReference type="InterPro" id="IPR017896">
    <property type="entry name" value="4Fe4S_Fe-S-bd"/>
</dbReference>
<dbReference type="SUPFAM" id="SSF46548">
    <property type="entry name" value="alpha-helical ferredoxin"/>
    <property type="match status" value="1"/>
</dbReference>
<evidence type="ECO:0000256" key="1">
    <source>
        <dbReference type="ARBA" id="ARBA00022485"/>
    </source>
</evidence>
<dbReference type="InterPro" id="IPR051460">
    <property type="entry name" value="HdrC_iron-sulfur_subunit"/>
</dbReference>
<dbReference type="PROSITE" id="PS00198">
    <property type="entry name" value="4FE4S_FER_1"/>
    <property type="match status" value="1"/>
</dbReference>
<dbReference type="Gene3D" id="1.10.1060.10">
    <property type="entry name" value="Alpha-helical ferredoxin"/>
    <property type="match status" value="1"/>
</dbReference>
<sequence length="206" mass="23170">MEERGNVVFLEPDYAVTGRVRAVSGISPELCYQCRKCTSGCPLTFAMDYYPDQIVRYLLMGLEDKVLSSATIWVCSSCETCTTRCPNDIDIAGLMDYLKQQAHARGLVRPKENLSYAFHKAFLDDIGRRGRVFETGLLQRYMLSSGAWKAKLSDGTLWEEVRLGLALLRRGRLPLRPRGIRNAHEVSHLFEKPPASSENTMQSSAS</sequence>
<keyword evidence="3" id="KW-0560">Oxidoreductase</keyword>
<evidence type="ECO:0000256" key="2">
    <source>
        <dbReference type="ARBA" id="ARBA00022723"/>
    </source>
</evidence>
<dbReference type="InterPro" id="IPR009051">
    <property type="entry name" value="Helical_ferredxn"/>
</dbReference>
<dbReference type="InterPro" id="IPR017900">
    <property type="entry name" value="4Fe4S_Fe_S_CS"/>
</dbReference>
<protein>
    <submittedName>
        <fullName evidence="7">4Fe-4S dicluster domain-containing protein</fullName>
    </submittedName>
</protein>
<keyword evidence="2" id="KW-0479">Metal-binding</keyword>
<accession>A0A832EL65</accession>